<dbReference type="Proteomes" id="UP000265520">
    <property type="component" value="Unassembled WGS sequence"/>
</dbReference>
<feature type="non-terminal residue" evidence="1">
    <location>
        <position position="61"/>
    </location>
</feature>
<protein>
    <submittedName>
        <fullName evidence="1">TNP1</fullName>
    </submittedName>
</protein>
<accession>A0A392VD37</accession>
<evidence type="ECO:0000313" key="1">
    <source>
        <dbReference type="EMBL" id="MCI85392.1"/>
    </source>
</evidence>
<organism evidence="1 2">
    <name type="scientific">Trifolium medium</name>
    <dbReference type="NCBI Taxonomy" id="97028"/>
    <lineage>
        <taxon>Eukaryota</taxon>
        <taxon>Viridiplantae</taxon>
        <taxon>Streptophyta</taxon>
        <taxon>Embryophyta</taxon>
        <taxon>Tracheophyta</taxon>
        <taxon>Spermatophyta</taxon>
        <taxon>Magnoliopsida</taxon>
        <taxon>eudicotyledons</taxon>
        <taxon>Gunneridae</taxon>
        <taxon>Pentapetalae</taxon>
        <taxon>rosids</taxon>
        <taxon>fabids</taxon>
        <taxon>Fabales</taxon>
        <taxon>Fabaceae</taxon>
        <taxon>Papilionoideae</taxon>
        <taxon>50 kb inversion clade</taxon>
        <taxon>NPAAA clade</taxon>
        <taxon>Hologalegina</taxon>
        <taxon>IRL clade</taxon>
        <taxon>Trifolieae</taxon>
        <taxon>Trifolium</taxon>
    </lineage>
</organism>
<reference evidence="1 2" key="1">
    <citation type="journal article" date="2018" name="Front. Plant Sci.">
        <title>Red Clover (Trifolium pratense) and Zigzag Clover (T. medium) - A Picture of Genomic Similarities and Differences.</title>
        <authorList>
            <person name="Dluhosova J."/>
            <person name="Istvanek J."/>
            <person name="Nedelnik J."/>
            <person name="Repkova J."/>
        </authorList>
    </citation>
    <scope>NUCLEOTIDE SEQUENCE [LARGE SCALE GENOMIC DNA]</scope>
    <source>
        <strain evidence="2">cv. 10/8</strain>
        <tissue evidence="1">Leaf</tissue>
    </source>
</reference>
<proteinExistence type="predicted"/>
<keyword evidence="2" id="KW-1185">Reference proteome</keyword>
<dbReference type="EMBL" id="LXQA011114360">
    <property type="protein sequence ID" value="MCI85392.1"/>
    <property type="molecule type" value="Genomic_DNA"/>
</dbReference>
<name>A0A392VD37_9FABA</name>
<dbReference type="AlphaFoldDB" id="A0A392VD37"/>
<evidence type="ECO:0000313" key="2">
    <source>
        <dbReference type="Proteomes" id="UP000265520"/>
    </source>
</evidence>
<comment type="caution">
    <text evidence="1">The sequence shown here is derived from an EMBL/GenBank/DDBJ whole genome shotgun (WGS) entry which is preliminary data.</text>
</comment>
<sequence length="61" mass="6805">MPAFSQQHPNFPICYPNTTIPASTKGSCSAVRRIPEDEEDIPDESELYVDNKPHIVAYANV</sequence>